<proteinExistence type="predicted"/>
<dbReference type="EMBL" id="BGZK01000525">
    <property type="protein sequence ID" value="GBP48520.1"/>
    <property type="molecule type" value="Genomic_DNA"/>
</dbReference>
<protein>
    <submittedName>
        <fullName evidence="1">Uncharacterized protein</fullName>
    </submittedName>
</protein>
<organism evidence="1 2">
    <name type="scientific">Eumeta variegata</name>
    <name type="common">Bagworm moth</name>
    <name type="synonym">Eumeta japonica</name>
    <dbReference type="NCBI Taxonomy" id="151549"/>
    <lineage>
        <taxon>Eukaryota</taxon>
        <taxon>Metazoa</taxon>
        <taxon>Ecdysozoa</taxon>
        <taxon>Arthropoda</taxon>
        <taxon>Hexapoda</taxon>
        <taxon>Insecta</taxon>
        <taxon>Pterygota</taxon>
        <taxon>Neoptera</taxon>
        <taxon>Endopterygota</taxon>
        <taxon>Lepidoptera</taxon>
        <taxon>Glossata</taxon>
        <taxon>Ditrysia</taxon>
        <taxon>Tineoidea</taxon>
        <taxon>Psychidae</taxon>
        <taxon>Oiketicinae</taxon>
        <taxon>Eumeta</taxon>
    </lineage>
</organism>
<evidence type="ECO:0000313" key="1">
    <source>
        <dbReference type="EMBL" id="GBP48520.1"/>
    </source>
</evidence>
<reference evidence="1 2" key="1">
    <citation type="journal article" date="2019" name="Commun. Biol.">
        <title>The bagworm genome reveals a unique fibroin gene that provides high tensile strength.</title>
        <authorList>
            <person name="Kono N."/>
            <person name="Nakamura H."/>
            <person name="Ohtoshi R."/>
            <person name="Tomita M."/>
            <person name="Numata K."/>
            <person name="Arakawa K."/>
        </authorList>
    </citation>
    <scope>NUCLEOTIDE SEQUENCE [LARGE SCALE GENOMIC DNA]</scope>
</reference>
<dbReference type="Gene3D" id="3.40.50.300">
    <property type="entry name" value="P-loop containing nucleotide triphosphate hydrolases"/>
    <property type="match status" value="1"/>
</dbReference>
<evidence type="ECO:0000313" key="2">
    <source>
        <dbReference type="Proteomes" id="UP000299102"/>
    </source>
</evidence>
<dbReference type="AlphaFoldDB" id="A0A4C1WC92"/>
<accession>A0A4C1WC92</accession>
<sequence length="170" mass="19027">MKAKCCSKISRELLRSYRNPMDVAYALNEIYSGIYPTQEGTRSLTLMVTTETNSPYHYLKRSTWPNTAGKTELKAMGCGQGKESRVLTIHEAQGLASKMWTSGSGKNWKKPLAGRNADLLPAIARERDRATNTQIDKFVGTHNHYARANFRDFPAILSRGSQEKLKNCPG</sequence>
<comment type="caution">
    <text evidence="1">The sequence shown here is derived from an EMBL/GenBank/DDBJ whole genome shotgun (WGS) entry which is preliminary data.</text>
</comment>
<dbReference type="InterPro" id="IPR027417">
    <property type="entry name" value="P-loop_NTPase"/>
</dbReference>
<dbReference type="Proteomes" id="UP000299102">
    <property type="component" value="Unassembled WGS sequence"/>
</dbReference>
<keyword evidence="2" id="KW-1185">Reference proteome</keyword>
<gene>
    <name evidence="1" type="ORF">EVAR_16189_1</name>
</gene>
<name>A0A4C1WC92_EUMVA</name>
<dbReference type="OrthoDB" id="9995375at2759"/>